<feature type="transmembrane region" description="Helical" evidence="3">
    <location>
        <begin position="34"/>
        <end position="55"/>
    </location>
</feature>
<evidence type="ECO:0000256" key="1">
    <source>
        <dbReference type="ARBA" id="ARBA00006484"/>
    </source>
</evidence>
<dbReference type="AlphaFoldDB" id="A0A7N0ZYE7"/>
<dbReference type="EnsemblPlants" id="Kaladp0053s0625.1.v1.1">
    <property type="protein sequence ID" value="Kaladp0053s0625.1.v1.1"/>
    <property type="gene ID" value="Kaladp0053s0625.v1.1"/>
</dbReference>
<dbReference type="OMA" id="NQWIKDS"/>
<evidence type="ECO:0000313" key="5">
    <source>
        <dbReference type="Proteomes" id="UP000594263"/>
    </source>
</evidence>
<keyword evidence="5" id="KW-1185">Reference proteome</keyword>
<dbReference type="Proteomes" id="UP000594263">
    <property type="component" value="Unplaced"/>
</dbReference>
<keyword evidence="3" id="KW-0812">Transmembrane</keyword>
<dbReference type="GO" id="GO:0016491">
    <property type="term" value="F:oxidoreductase activity"/>
    <property type="evidence" value="ECO:0007669"/>
    <property type="project" value="UniProtKB-KW"/>
</dbReference>
<keyword evidence="2" id="KW-0560">Oxidoreductase</keyword>
<organism evidence="4 5">
    <name type="scientific">Kalanchoe fedtschenkoi</name>
    <name type="common">Lavender scallops</name>
    <name type="synonym">South American air plant</name>
    <dbReference type="NCBI Taxonomy" id="63787"/>
    <lineage>
        <taxon>Eukaryota</taxon>
        <taxon>Viridiplantae</taxon>
        <taxon>Streptophyta</taxon>
        <taxon>Embryophyta</taxon>
        <taxon>Tracheophyta</taxon>
        <taxon>Spermatophyta</taxon>
        <taxon>Magnoliopsida</taxon>
        <taxon>eudicotyledons</taxon>
        <taxon>Gunneridae</taxon>
        <taxon>Pentapetalae</taxon>
        <taxon>Saxifragales</taxon>
        <taxon>Crassulaceae</taxon>
        <taxon>Kalanchoe</taxon>
    </lineage>
</organism>
<sequence length="374" mass="41600">MHIHNRQKASDLSTMTKRSDNLKDAVKFICTVEFWRMAICWTLSLLVSYFHLLFLKPRRPLPRRSIADATARPVCIITGATSGLGAAAAFALSKEGFHVVLVGRSLDLIRKTMQHIKERNEGAQLKAFQVDISSIESVLKFKDALHQWFLDSGVHSSVQLLINNAGILSTSDRKTPEGFDQMMGTNYIGAFYLTKLLLPLLKNSPTPSRIVNVTSFTHRSVFSVAVNKGTVGGTCFSNFEQYPYAQIYGLSKFFLLLFSYQLHREESLIDKSSQVSIIVVDPGAVKTKLMREVPSYISRTAFAVLKLLGLLQSPDSGARPIVDAALAPEEISGVYFFGGNGRTINSTKLSYDSKLARRLWSVTSDLLEGYCDRD</sequence>
<dbReference type="InterPro" id="IPR002347">
    <property type="entry name" value="SDR_fam"/>
</dbReference>
<dbReference type="PANTHER" id="PTHR24320:SF227">
    <property type="entry name" value="RETINOL DEHYDROGENASE 11"/>
    <property type="match status" value="1"/>
</dbReference>
<reference evidence="4" key="1">
    <citation type="submission" date="2021-01" db="UniProtKB">
        <authorList>
            <consortium name="EnsemblPlants"/>
        </authorList>
    </citation>
    <scope>IDENTIFICATION</scope>
</reference>
<keyword evidence="3" id="KW-0472">Membrane</keyword>
<accession>A0A7N0ZYE7</accession>
<dbReference type="PRINTS" id="PR00081">
    <property type="entry name" value="GDHRDH"/>
</dbReference>
<evidence type="ECO:0000256" key="2">
    <source>
        <dbReference type="ARBA" id="ARBA00023002"/>
    </source>
</evidence>
<dbReference type="Pfam" id="PF00106">
    <property type="entry name" value="adh_short"/>
    <property type="match status" value="1"/>
</dbReference>
<evidence type="ECO:0000313" key="4">
    <source>
        <dbReference type="EnsemblPlants" id="Kaladp0053s0625.1.v1.1"/>
    </source>
</evidence>
<protein>
    <submittedName>
        <fullName evidence="4">Uncharacterized protein</fullName>
    </submittedName>
</protein>
<dbReference type="Gene3D" id="3.40.50.720">
    <property type="entry name" value="NAD(P)-binding Rossmann-like Domain"/>
    <property type="match status" value="1"/>
</dbReference>
<name>A0A7N0ZYE7_KALFE</name>
<evidence type="ECO:0000256" key="3">
    <source>
        <dbReference type="SAM" id="Phobius"/>
    </source>
</evidence>
<dbReference type="InterPro" id="IPR036291">
    <property type="entry name" value="NAD(P)-bd_dom_sf"/>
</dbReference>
<comment type="similarity">
    <text evidence="1">Belongs to the short-chain dehydrogenases/reductases (SDR) family.</text>
</comment>
<proteinExistence type="inferred from homology"/>
<keyword evidence="3" id="KW-1133">Transmembrane helix</keyword>
<dbReference type="PANTHER" id="PTHR24320">
    <property type="entry name" value="RETINOL DEHYDROGENASE"/>
    <property type="match status" value="1"/>
</dbReference>
<dbReference type="Gramene" id="Kaladp0053s0625.1.v1.1">
    <property type="protein sequence ID" value="Kaladp0053s0625.1.v1.1"/>
    <property type="gene ID" value="Kaladp0053s0625.v1.1"/>
</dbReference>
<dbReference type="SUPFAM" id="SSF51735">
    <property type="entry name" value="NAD(P)-binding Rossmann-fold domains"/>
    <property type="match status" value="1"/>
</dbReference>